<comment type="caution">
    <text evidence="3">The sequence shown here is derived from an EMBL/GenBank/DDBJ whole genome shotgun (WGS) entry which is preliminary data.</text>
</comment>
<evidence type="ECO:0000256" key="2">
    <source>
        <dbReference type="ARBA" id="ARBA00049106"/>
    </source>
</evidence>
<dbReference type="InterPro" id="IPR012349">
    <property type="entry name" value="Split_barrel_FMN-bd"/>
</dbReference>
<evidence type="ECO:0000256" key="1">
    <source>
        <dbReference type="ARBA" id="ARBA00008710"/>
    </source>
</evidence>
<name>A0A8J3XQ81_9ACTN</name>
<dbReference type="GO" id="GO:0005886">
    <property type="term" value="C:plasma membrane"/>
    <property type="evidence" value="ECO:0007669"/>
    <property type="project" value="TreeGrafter"/>
</dbReference>
<gene>
    <name evidence="3" type="ORF">Psi02_69810</name>
</gene>
<dbReference type="InterPro" id="IPR004378">
    <property type="entry name" value="F420H2_quin_Rdtase"/>
</dbReference>
<evidence type="ECO:0000313" key="4">
    <source>
        <dbReference type="Proteomes" id="UP000644610"/>
    </source>
</evidence>
<dbReference type="GO" id="GO:0016491">
    <property type="term" value="F:oxidoreductase activity"/>
    <property type="evidence" value="ECO:0007669"/>
    <property type="project" value="InterPro"/>
</dbReference>
<dbReference type="PANTHER" id="PTHR39428">
    <property type="entry name" value="F420H(2)-DEPENDENT QUINONE REDUCTASE RV1261C"/>
    <property type="match status" value="1"/>
</dbReference>
<dbReference type="EMBL" id="BOOQ01000053">
    <property type="protein sequence ID" value="GII50557.1"/>
    <property type="molecule type" value="Genomic_DNA"/>
</dbReference>
<accession>A0A8J3XQ81</accession>
<dbReference type="PANTHER" id="PTHR39428:SF1">
    <property type="entry name" value="F420H(2)-DEPENDENT QUINONE REDUCTASE RV1261C"/>
    <property type="match status" value="1"/>
</dbReference>
<dbReference type="GO" id="GO:0070967">
    <property type="term" value="F:coenzyme F420 binding"/>
    <property type="evidence" value="ECO:0007669"/>
    <property type="project" value="TreeGrafter"/>
</dbReference>
<dbReference type="Pfam" id="PF04075">
    <property type="entry name" value="F420H2_quin_red"/>
    <property type="match status" value="1"/>
</dbReference>
<dbReference type="AlphaFoldDB" id="A0A8J3XQ81"/>
<organism evidence="3 4">
    <name type="scientific">Planotetraspora silvatica</name>
    <dbReference type="NCBI Taxonomy" id="234614"/>
    <lineage>
        <taxon>Bacteria</taxon>
        <taxon>Bacillati</taxon>
        <taxon>Actinomycetota</taxon>
        <taxon>Actinomycetes</taxon>
        <taxon>Streptosporangiales</taxon>
        <taxon>Streptosporangiaceae</taxon>
        <taxon>Planotetraspora</taxon>
    </lineage>
</organism>
<sequence>MSEMLFGKEHVQRYVETDGAEGHDWQGTTVAILTTTGRKSGEKRSTPLIYQPYGDAYLLVASQGGAPDHPLWYKNLSADPEVELQIRGDRFKAHARTATPKERPDMWRTMTATWPDYDVYTTKTSREIPVVVIERA</sequence>
<dbReference type="Gene3D" id="2.30.110.10">
    <property type="entry name" value="Electron Transport, Fmn-binding Protein, Chain A"/>
    <property type="match status" value="1"/>
</dbReference>
<dbReference type="NCBIfam" id="TIGR00026">
    <property type="entry name" value="hi_GC_TIGR00026"/>
    <property type="match status" value="1"/>
</dbReference>
<comment type="similarity">
    <text evidence="1">Belongs to the F420H(2)-dependent quinone reductase family.</text>
</comment>
<keyword evidence="4" id="KW-1185">Reference proteome</keyword>
<dbReference type="SUPFAM" id="SSF50475">
    <property type="entry name" value="FMN-binding split barrel"/>
    <property type="match status" value="1"/>
</dbReference>
<reference evidence="3" key="1">
    <citation type="submission" date="2021-01" db="EMBL/GenBank/DDBJ databases">
        <title>Whole genome shotgun sequence of Planotetraspora silvatica NBRC 100141.</title>
        <authorList>
            <person name="Komaki H."/>
            <person name="Tamura T."/>
        </authorList>
    </citation>
    <scope>NUCLEOTIDE SEQUENCE</scope>
    <source>
        <strain evidence="3">NBRC 100141</strain>
    </source>
</reference>
<evidence type="ECO:0000313" key="3">
    <source>
        <dbReference type="EMBL" id="GII50557.1"/>
    </source>
</evidence>
<proteinExistence type="inferred from homology"/>
<dbReference type="Proteomes" id="UP000644610">
    <property type="component" value="Unassembled WGS sequence"/>
</dbReference>
<protein>
    <submittedName>
        <fullName evidence="3">Nitroreductase</fullName>
    </submittedName>
</protein>
<comment type="catalytic activity">
    <reaction evidence="2">
        <text>oxidized coenzyme F420-(gamma-L-Glu)(n) + a quinol + H(+) = reduced coenzyme F420-(gamma-L-Glu)(n) + a quinone</text>
        <dbReference type="Rhea" id="RHEA:39663"/>
        <dbReference type="Rhea" id="RHEA-COMP:12939"/>
        <dbReference type="Rhea" id="RHEA-COMP:14378"/>
        <dbReference type="ChEBI" id="CHEBI:15378"/>
        <dbReference type="ChEBI" id="CHEBI:24646"/>
        <dbReference type="ChEBI" id="CHEBI:132124"/>
        <dbReference type="ChEBI" id="CHEBI:133980"/>
        <dbReference type="ChEBI" id="CHEBI:139511"/>
    </reaction>
</comment>